<organism evidence="4 5">
    <name type="scientific">Niastella koreensis</name>
    <dbReference type="NCBI Taxonomy" id="354356"/>
    <lineage>
        <taxon>Bacteria</taxon>
        <taxon>Pseudomonadati</taxon>
        <taxon>Bacteroidota</taxon>
        <taxon>Chitinophagia</taxon>
        <taxon>Chitinophagales</taxon>
        <taxon>Chitinophagaceae</taxon>
        <taxon>Niastella</taxon>
    </lineage>
</organism>
<sequence>MMTTASKPIEAVGQWWRTIAAAANQHASLEAARDFGEGWASLTPEPGGVDYIEVDAGGVPALWVVPKQCATERVLLGFHGGGFFTGSMYTHRKLFAHFAKAIGCRALILQYRYAPENPYPAQLNDALNAYTWLLDQGIMAPHIAFIGDSAGGNLCITTMLLARDRGLPLPAAAMPISPWYDMEGVMDSLVYNQGKDLLFTKEWVQAIAGMYLGAQGNPRDPYANPLYADLKGLPPIYLQVGGDELLLNDSTAMAELAKKAGVDVRIDIFPGMQHTFQMAVGRAPEATDAVERYVAWVKPKLGLV</sequence>
<feature type="domain" description="Alpha/beta hydrolase fold-3" evidence="3">
    <location>
        <begin position="76"/>
        <end position="277"/>
    </location>
</feature>
<reference evidence="4 5" key="1">
    <citation type="submission" date="2016-04" db="EMBL/GenBank/DDBJ databases">
        <authorList>
            <person name="Chen L."/>
            <person name="Zhuang W."/>
            <person name="Wang G."/>
        </authorList>
    </citation>
    <scope>NUCLEOTIDE SEQUENCE [LARGE SCALE GENOMIC DNA]</scope>
    <source>
        <strain evidence="5">GR20</strain>
    </source>
</reference>
<dbReference type="InterPro" id="IPR013094">
    <property type="entry name" value="AB_hydrolase_3"/>
</dbReference>
<evidence type="ECO:0000313" key="5">
    <source>
        <dbReference type="Proteomes" id="UP000192277"/>
    </source>
</evidence>
<accession>A0ABX3P3P1</accession>
<dbReference type="EMBL" id="LWBO01000002">
    <property type="protein sequence ID" value="OQP54174.1"/>
    <property type="molecule type" value="Genomic_DNA"/>
</dbReference>
<dbReference type="PANTHER" id="PTHR48081">
    <property type="entry name" value="AB HYDROLASE SUPERFAMILY PROTEIN C4A8.06C"/>
    <property type="match status" value="1"/>
</dbReference>
<keyword evidence="5" id="KW-1185">Reference proteome</keyword>
<dbReference type="InterPro" id="IPR002168">
    <property type="entry name" value="Lipase_GDXG_HIS_AS"/>
</dbReference>
<dbReference type="PROSITE" id="PS01173">
    <property type="entry name" value="LIPASE_GDXG_HIS"/>
    <property type="match status" value="1"/>
</dbReference>
<dbReference type="SUPFAM" id="SSF53474">
    <property type="entry name" value="alpha/beta-Hydrolases"/>
    <property type="match status" value="1"/>
</dbReference>
<protein>
    <submittedName>
        <fullName evidence="4">Esterase</fullName>
    </submittedName>
</protein>
<dbReference type="Pfam" id="PF07859">
    <property type="entry name" value="Abhydrolase_3"/>
    <property type="match status" value="1"/>
</dbReference>
<dbReference type="InterPro" id="IPR050300">
    <property type="entry name" value="GDXG_lipolytic_enzyme"/>
</dbReference>
<comment type="caution">
    <text evidence="4">The sequence shown here is derived from an EMBL/GenBank/DDBJ whole genome shotgun (WGS) entry which is preliminary data.</text>
</comment>
<name>A0ABX3P3P1_9BACT</name>
<evidence type="ECO:0000256" key="1">
    <source>
        <dbReference type="ARBA" id="ARBA00010515"/>
    </source>
</evidence>
<dbReference type="InterPro" id="IPR029058">
    <property type="entry name" value="AB_hydrolase_fold"/>
</dbReference>
<dbReference type="Gene3D" id="3.40.50.1820">
    <property type="entry name" value="alpha/beta hydrolase"/>
    <property type="match status" value="1"/>
</dbReference>
<evidence type="ECO:0000313" key="4">
    <source>
        <dbReference type="EMBL" id="OQP54174.1"/>
    </source>
</evidence>
<comment type="similarity">
    <text evidence="1">Belongs to the 'GDXG' lipolytic enzyme family.</text>
</comment>
<evidence type="ECO:0000256" key="2">
    <source>
        <dbReference type="ARBA" id="ARBA00022801"/>
    </source>
</evidence>
<dbReference type="Proteomes" id="UP000192277">
    <property type="component" value="Unassembled WGS sequence"/>
</dbReference>
<dbReference type="RefSeq" id="WP_014216582.1">
    <property type="nucleotide sequence ID" value="NZ_LWBO01000002.1"/>
</dbReference>
<keyword evidence="2" id="KW-0378">Hydrolase</keyword>
<evidence type="ECO:0000259" key="3">
    <source>
        <dbReference type="Pfam" id="PF07859"/>
    </source>
</evidence>
<dbReference type="PANTHER" id="PTHR48081:SF8">
    <property type="entry name" value="ALPHA_BETA HYDROLASE FOLD-3 DOMAIN-CONTAINING PROTEIN-RELATED"/>
    <property type="match status" value="1"/>
</dbReference>
<gene>
    <name evidence="4" type="ORF">A4D02_21095</name>
</gene>
<proteinExistence type="inferred from homology"/>